<feature type="transmembrane region" description="Helical" evidence="1">
    <location>
        <begin position="20"/>
        <end position="44"/>
    </location>
</feature>
<evidence type="ECO:0000313" key="3">
    <source>
        <dbReference type="Proteomes" id="UP000324832"/>
    </source>
</evidence>
<keyword evidence="3" id="KW-1185">Reference proteome</keyword>
<name>A0A5E4QTK9_9NEOP</name>
<dbReference type="Proteomes" id="UP000324832">
    <property type="component" value="Unassembled WGS sequence"/>
</dbReference>
<dbReference type="EMBL" id="FZQP02005155">
    <property type="protein sequence ID" value="VVD01077.1"/>
    <property type="molecule type" value="Genomic_DNA"/>
</dbReference>
<evidence type="ECO:0000313" key="2">
    <source>
        <dbReference type="EMBL" id="VVD01077.1"/>
    </source>
</evidence>
<proteinExistence type="predicted"/>
<dbReference type="AlphaFoldDB" id="A0A5E4QTK9"/>
<sequence>MLNGTGNVSCGSWSSRALYGALAASLGAGLTALLPHVALLRAALTCKTMLRARRAPSLGTRTEINARPLWRSNTHTNASTRTHTHSHAPTPLSLTTTHLSTHIFNWYWRRENVFIIHI</sequence>
<protein>
    <submittedName>
        <fullName evidence="2">Uncharacterized protein</fullName>
    </submittedName>
</protein>
<keyword evidence="1" id="KW-1133">Transmembrane helix</keyword>
<organism evidence="2 3">
    <name type="scientific">Leptidea sinapis</name>
    <dbReference type="NCBI Taxonomy" id="189913"/>
    <lineage>
        <taxon>Eukaryota</taxon>
        <taxon>Metazoa</taxon>
        <taxon>Ecdysozoa</taxon>
        <taxon>Arthropoda</taxon>
        <taxon>Hexapoda</taxon>
        <taxon>Insecta</taxon>
        <taxon>Pterygota</taxon>
        <taxon>Neoptera</taxon>
        <taxon>Endopterygota</taxon>
        <taxon>Lepidoptera</taxon>
        <taxon>Glossata</taxon>
        <taxon>Ditrysia</taxon>
        <taxon>Papilionoidea</taxon>
        <taxon>Pieridae</taxon>
        <taxon>Dismorphiinae</taxon>
        <taxon>Leptidea</taxon>
    </lineage>
</organism>
<reference evidence="2 3" key="1">
    <citation type="submission" date="2017-07" db="EMBL/GenBank/DDBJ databases">
        <authorList>
            <person name="Talla V."/>
            <person name="Backstrom N."/>
        </authorList>
    </citation>
    <scope>NUCLEOTIDE SEQUENCE [LARGE SCALE GENOMIC DNA]</scope>
</reference>
<keyword evidence="1" id="KW-0812">Transmembrane</keyword>
<keyword evidence="1" id="KW-0472">Membrane</keyword>
<accession>A0A5E4QTK9</accession>
<gene>
    <name evidence="2" type="ORF">LSINAPIS_LOCUS11583</name>
</gene>
<evidence type="ECO:0000256" key="1">
    <source>
        <dbReference type="SAM" id="Phobius"/>
    </source>
</evidence>